<keyword evidence="2" id="KW-1185">Reference proteome</keyword>
<reference evidence="3" key="2">
    <citation type="submission" date="2020-04" db="EMBL/GenBank/DDBJ databases">
        <authorList>
            <consortium name="NCBI Genome Project"/>
        </authorList>
    </citation>
    <scope>NUCLEOTIDE SEQUENCE</scope>
    <source>
        <strain evidence="3">CBS 304.34</strain>
    </source>
</reference>
<protein>
    <submittedName>
        <fullName evidence="1 3">Uncharacterized protein</fullName>
    </submittedName>
</protein>
<dbReference type="RefSeq" id="XP_033573875.1">
    <property type="nucleotide sequence ID" value="XM_033722228.1"/>
</dbReference>
<dbReference type="OrthoDB" id="5413827at2759"/>
<sequence length="175" mass="19809">MVRCAAEERPQTKSRLPPLKRHRNQLVNLNAPDDDDRIILARRNQIESPLLNLPKEVLILIREFAFGGHHIHITGIELVGEVGSWAFPAQQQLSRSQRLPEETDPDNHDSFCTVGNLRETETARLHFRNCVYKITGLRFTNGLRICRTGLLWSPSCDGYRSSAGWPNFQLAGGAI</sequence>
<dbReference type="Proteomes" id="UP000504636">
    <property type="component" value="Unplaced"/>
</dbReference>
<organism evidence="1">
    <name type="scientific">Mytilinidion resinicola</name>
    <dbReference type="NCBI Taxonomy" id="574789"/>
    <lineage>
        <taxon>Eukaryota</taxon>
        <taxon>Fungi</taxon>
        <taxon>Dikarya</taxon>
        <taxon>Ascomycota</taxon>
        <taxon>Pezizomycotina</taxon>
        <taxon>Dothideomycetes</taxon>
        <taxon>Pleosporomycetidae</taxon>
        <taxon>Mytilinidiales</taxon>
        <taxon>Mytilinidiaceae</taxon>
        <taxon>Mytilinidion</taxon>
    </lineage>
</organism>
<dbReference type="EMBL" id="MU003706">
    <property type="protein sequence ID" value="KAF2806911.1"/>
    <property type="molecule type" value="Genomic_DNA"/>
</dbReference>
<evidence type="ECO:0000313" key="1">
    <source>
        <dbReference type="EMBL" id="KAF2806911.1"/>
    </source>
</evidence>
<dbReference type="GeneID" id="54463121"/>
<accession>A0A6A6YDK3</accession>
<reference evidence="3" key="3">
    <citation type="submission" date="2025-04" db="UniProtKB">
        <authorList>
            <consortium name="RefSeq"/>
        </authorList>
    </citation>
    <scope>IDENTIFICATION</scope>
    <source>
        <strain evidence="3">CBS 304.34</strain>
    </source>
</reference>
<evidence type="ECO:0000313" key="3">
    <source>
        <dbReference type="RefSeq" id="XP_033573875.1"/>
    </source>
</evidence>
<dbReference type="AlphaFoldDB" id="A0A6A6YDK3"/>
<reference evidence="1 3" key="1">
    <citation type="journal article" date="2020" name="Stud. Mycol.">
        <title>101 Dothideomycetes genomes: a test case for predicting lifestyles and emergence of pathogens.</title>
        <authorList>
            <person name="Haridas S."/>
            <person name="Albert R."/>
            <person name="Binder M."/>
            <person name="Bloem J."/>
            <person name="Labutti K."/>
            <person name="Salamov A."/>
            <person name="Andreopoulos B."/>
            <person name="Baker S."/>
            <person name="Barry K."/>
            <person name="Bills G."/>
            <person name="Bluhm B."/>
            <person name="Cannon C."/>
            <person name="Castanera R."/>
            <person name="Culley D."/>
            <person name="Daum C."/>
            <person name="Ezra D."/>
            <person name="Gonzalez J."/>
            <person name="Henrissat B."/>
            <person name="Kuo A."/>
            <person name="Liang C."/>
            <person name="Lipzen A."/>
            <person name="Lutzoni F."/>
            <person name="Magnuson J."/>
            <person name="Mondo S."/>
            <person name="Nolan M."/>
            <person name="Ohm R."/>
            <person name="Pangilinan J."/>
            <person name="Park H.-J."/>
            <person name="Ramirez L."/>
            <person name="Alfaro M."/>
            <person name="Sun H."/>
            <person name="Tritt A."/>
            <person name="Yoshinaga Y."/>
            <person name="Zwiers L.-H."/>
            <person name="Turgeon B."/>
            <person name="Goodwin S."/>
            <person name="Spatafora J."/>
            <person name="Crous P."/>
            <person name="Grigoriev I."/>
        </authorList>
    </citation>
    <scope>NUCLEOTIDE SEQUENCE</scope>
    <source>
        <strain evidence="1 3">CBS 304.34</strain>
    </source>
</reference>
<proteinExistence type="predicted"/>
<name>A0A6A6YDK3_9PEZI</name>
<gene>
    <name evidence="1 3" type="ORF">BDZ99DRAFT_479286</name>
</gene>
<evidence type="ECO:0000313" key="2">
    <source>
        <dbReference type="Proteomes" id="UP000504636"/>
    </source>
</evidence>